<evidence type="ECO:0008006" key="3">
    <source>
        <dbReference type="Google" id="ProtNLM"/>
    </source>
</evidence>
<comment type="caution">
    <text evidence="1">The sequence shown here is derived from an EMBL/GenBank/DDBJ whole genome shotgun (WGS) entry which is preliminary data.</text>
</comment>
<dbReference type="Proteomes" id="UP000092714">
    <property type="component" value="Unassembled WGS sequence"/>
</dbReference>
<dbReference type="RefSeq" id="WP_027099550.1">
    <property type="nucleotide sequence ID" value="NZ_CABHIH010000001.1"/>
</dbReference>
<dbReference type="AlphaFoldDB" id="A0A174RTU2"/>
<organism evidence="1 2">
    <name type="scientific">Clostridium paraputrificum</name>
    <dbReference type="NCBI Taxonomy" id="29363"/>
    <lineage>
        <taxon>Bacteria</taxon>
        <taxon>Bacillati</taxon>
        <taxon>Bacillota</taxon>
        <taxon>Clostridia</taxon>
        <taxon>Eubacteriales</taxon>
        <taxon>Clostridiaceae</taxon>
        <taxon>Clostridium</taxon>
    </lineage>
</organism>
<evidence type="ECO:0000313" key="2">
    <source>
        <dbReference type="Proteomes" id="UP000092714"/>
    </source>
</evidence>
<dbReference type="EMBL" id="MAPZ01000009">
    <property type="protein sequence ID" value="OBY12249.1"/>
    <property type="molecule type" value="Genomic_DNA"/>
</dbReference>
<dbReference type="InterPro" id="IPR025062">
    <property type="entry name" value="DUF4003"/>
</dbReference>
<proteinExistence type="predicted"/>
<keyword evidence="2" id="KW-1185">Reference proteome</keyword>
<gene>
    <name evidence="1" type="ORF">CP373A1_01255</name>
</gene>
<dbReference type="Pfam" id="PF13170">
    <property type="entry name" value="DUF4003"/>
    <property type="match status" value="1"/>
</dbReference>
<accession>A0A174RTU2</accession>
<dbReference type="OrthoDB" id="1926684at2"/>
<name>A0A174RTU2_9CLOT</name>
<dbReference type="eggNOG" id="ENOG502Z8IC">
    <property type="taxonomic scope" value="Bacteria"/>
</dbReference>
<sequence length="316" mass="37433">MKESLIELCNRVINNYKKSKEEFRYDGEYINHFASLIYGNRNKEVPTKGIKEIRSFIKNNTSRMSYFRGDILYILSFLIGNEENWKSITEKIILVYEELIEKGFKESHYLVLTAYAIVKYSKGKDLNYIINKTHYIYEDMKQKYDNVTNEEDHLQCALLALNDINTDELYLKMKGVFELILDFDMFSRNSVQGLAMTVLLNKKVEDLNIIYNLLKEFENRDIKISHQFLSIIGMIRVEDGVQRYVDKVEMVIDYLCEVESQYEFYMDRSFRAFIAIMLIEFSKEVEEERYLEELLSMGVYSFLVSKNQGVFSEVLA</sequence>
<reference evidence="1 2" key="1">
    <citation type="submission" date="2016-06" db="EMBL/GenBank/DDBJ databases">
        <authorList>
            <person name="Kjaerup R.B."/>
            <person name="Dalgaard T.S."/>
            <person name="Juul-Madsen H.R."/>
        </authorList>
    </citation>
    <scope>NUCLEOTIDE SEQUENCE [LARGE SCALE GENOMIC DNA]</scope>
    <source>
        <strain evidence="1 2">373-A1</strain>
    </source>
</reference>
<dbReference type="GeneID" id="42777396"/>
<evidence type="ECO:0000313" key="1">
    <source>
        <dbReference type="EMBL" id="OBY12249.1"/>
    </source>
</evidence>
<protein>
    <recommendedName>
        <fullName evidence="3">DUF4003 domain-containing protein</fullName>
    </recommendedName>
</protein>